<organism evidence="1 2">
    <name type="scientific">Microbacterium thalli</name>
    <dbReference type="NCBI Taxonomy" id="3027921"/>
    <lineage>
        <taxon>Bacteria</taxon>
        <taxon>Bacillati</taxon>
        <taxon>Actinomycetota</taxon>
        <taxon>Actinomycetes</taxon>
        <taxon>Micrococcales</taxon>
        <taxon>Microbacteriaceae</taxon>
        <taxon>Microbacterium</taxon>
    </lineage>
</organism>
<protein>
    <submittedName>
        <fullName evidence="1">Uncharacterized protein</fullName>
    </submittedName>
</protein>
<keyword evidence="2" id="KW-1185">Reference proteome</keyword>
<sequence length="61" mass="6932">MPDWHPMLAAEERDPGTWTMVDPDGREYGVIEIRRLDGRIVYRVTVMGRPAGYTGTLRAKA</sequence>
<dbReference type="Proteomes" id="UP001218170">
    <property type="component" value="Unassembled WGS sequence"/>
</dbReference>
<proteinExistence type="predicted"/>
<dbReference type="RefSeq" id="WP_274264869.1">
    <property type="nucleotide sequence ID" value="NZ_JAQZCI010000004.1"/>
</dbReference>
<dbReference type="EMBL" id="JAQZCI010000004">
    <property type="protein sequence ID" value="MDD7963291.1"/>
    <property type="molecule type" value="Genomic_DNA"/>
</dbReference>
<name>A0ABT5SKU6_9MICO</name>
<evidence type="ECO:0000313" key="1">
    <source>
        <dbReference type="EMBL" id="MDD7963291.1"/>
    </source>
</evidence>
<evidence type="ECO:0000313" key="2">
    <source>
        <dbReference type="Proteomes" id="UP001218170"/>
    </source>
</evidence>
<reference evidence="1 2" key="1">
    <citation type="submission" date="2023-02" db="EMBL/GenBank/DDBJ databases">
        <title>Study of novel species of the Microbacterium genus.</title>
        <authorList>
            <person name="Arroyo-Herrera I."/>
            <person name="Roman-Ponce B."/>
            <person name="Vasquez-Murrieta M.S."/>
        </authorList>
    </citation>
    <scope>NUCLEOTIDE SEQUENCE [LARGE SCALE GENOMIC DNA]</scope>
    <source>
        <strain evidence="1 2">NE1TT3</strain>
    </source>
</reference>
<gene>
    <name evidence="1" type="ORF">PUW80_13120</name>
</gene>
<comment type="caution">
    <text evidence="1">The sequence shown here is derived from an EMBL/GenBank/DDBJ whole genome shotgun (WGS) entry which is preliminary data.</text>
</comment>
<accession>A0ABT5SKU6</accession>